<dbReference type="InterPro" id="IPR006225">
    <property type="entry name" value="PsdUridine_synth_RluC/D"/>
</dbReference>
<dbReference type="RefSeq" id="WP_074841829.1">
    <property type="nucleotide sequence ID" value="NZ_CP047056.1"/>
</dbReference>
<evidence type="ECO:0000256" key="8">
    <source>
        <dbReference type="RuleBase" id="RU362028"/>
    </source>
</evidence>
<comment type="catalytic activity">
    <reaction evidence="8">
        <text>a uridine in RNA = a pseudouridine in RNA</text>
        <dbReference type="Rhea" id="RHEA:48348"/>
        <dbReference type="Rhea" id="RHEA-COMP:12068"/>
        <dbReference type="Rhea" id="RHEA-COMP:12069"/>
        <dbReference type="ChEBI" id="CHEBI:65314"/>
        <dbReference type="ChEBI" id="CHEBI:65315"/>
    </reaction>
</comment>
<name>A0A662ZCZ7_9GAMM</name>
<dbReference type="InterPro" id="IPR020103">
    <property type="entry name" value="PsdUridine_synth_cat_dom_sf"/>
</dbReference>
<dbReference type="FunFam" id="3.30.2350.10:FF:000006">
    <property type="entry name" value="Pseudouridine synthase"/>
    <property type="match status" value="1"/>
</dbReference>
<feature type="active site" evidence="6">
    <location>
        <position position="137"/>
    </location>
</feature>
<dbReference type="OrthoDB" id="9807829at2"/>
<sequence>MAEKIKYIVTDELHGKRLDAVLASFDDTNSRSTLGEFIKSGLVSVDGTITKKPSVKVSTGQEIEVDLPEPENLDAVPQDIPLDIIYQDEDLIVINKPVGLVVHPGAGVKDGTVMNAMLYHFPATAQLARAGIVHRLDKDTSGLMVIALSKYAQIKLVRAISKHDVVREYEAICEGLITAGGTIDKEISRDPHNRTRMATVCDGMGREAVTHYRVMEQFREHTLLRLRLETGRTHQIRVHMASIDHPLLGDATYGIKRLRLMKGASEELSEALRNYRHQALHAAHIEFIHPISGEPMSFDAPIPDDFNRLIEFLREDERVNGEKL</sequence>
<evidence type="ECO:0000256" key="2">
    <source>
        <dbReference type="ARBA" id="ARBA00022884"/>
    </source>
</evidence>
<dbReference type="Proteomes" id="UP000243374">
    <property type="component" value="Unassembled WGS sequence"/>
</dbReference>
<evidence type="ECO:0000256" key="1">
    <source>
        <dbReference type="ARBA" id="ARBA00010876"/>
    </source>
</evidence>
<dbReference type="Pfam" id="PF00849">
    <property type="entry name" value="PseudoU_synth_2"/>
    <property type="match status" value="1"/>
</dbReference>
<dbReference type="NCBIfam" id="TIGR00005">
    <property type="entry name" value="rluA_subfam"/>
    <property type="match status" value="1"/>
</dbReference>
<comment type="function">
    <text evidence="5">Responsible for synthesis of pseudouridine from uracil at positions 1911, 1915 and 1917 in 23S ribosomal RNA.</text>
</comment>
<evidence type="ECO:0000256" key="5">
    <source>
        <dbReference type="ARBA" id="ARBA00056072"/>
    </source>
</evidence>
<keyword evidence="11" id="KW-1185">Reference proteome</keyword>
<dbReference type="EC" id="5.4.99.-" evidence="8"/>
<comment type="catalytic activity">
    <reaction evidence="4">
        <text>uridine(1911/1915/1917) in 23S rRNA = pseudouridine(1911/1915/1917) in 23S rRNA</text>
        <dbReference type="Rhea" id="RHEA:42524"/>
        <dbReference type="Rhea" id="RHEA-COMP:10097"/>
        <dbReference type="Rhea" id="RHEA-COMP:10098"/>
        <dbReference type="ChEBI" id="CHEBI:65314"/>
        <dbReference type="ChEBI" id="CHEBI:65315"/>
        <dbReference type="EC" id="5.4.99.23"/>
    </reaction>
</comment>
<proteinExistence type="inferred from homology"/>
<evidence type="ECO:0000259" key="9">
    <source>
        <dbReference type="SMART" id="SM00363"/>
    </source>
</evidence>
<dbReference type="CDD" id="cd02869">
    <property type="entry name" value="PseudoU_synth_RluA_like"/>
    <property type="match status" value="1"/>
</dbReference>
<dbReference type="Gene3D" id="3.10.290.10">
    <property type="entry name" value="RNA-binding S4 domain"/>
    <property type="match status" value="1"/>
</dbReference>
<feature type="domain" description="RNA-binding S4" evidence="9">
    <location>
        <begin position="16"/>
        <end position="81"/>
    </location>
</feature>
<dbReference type="Gene3D" id="3.30.2350.10">
    <property type="entry name" value="Pseudouridine synthase"/>
    <property type="match status" value="1"/>
</dbReference>
<dbReference type="Pfam" id="PF01479">
    <property type="entry name" value="S4"/>
    <property type="match status" value="1"/>
</dbReference>
<dbReference type="SUPFAM" id="SSF55120">
    <property type="entry name" value="Pseudouridine synthase"/>
    <property type="match status" value="1"/>
</dbReference>
<comment type="similarity">
    <text evidence="1 8">Belongs to the pseudouridine synthase RluA family.</text>
</comment>
<dbReference type="CDD" id="cd00165">
    <property type="entry name" value="S4"/>
    <property type="match status" value="1"/>
</dbReference>
<dbReference type="InterPro" id="IPR002942">
    <property type="entry name" value="S4_RNA-bd"/>
</dbReference>
<dbReference type="NCBIfam" id="NF008385">
    <property type="entry name" value="PRK11180.1"/>
    <property type="match status" value="1"/>
</dbReference>
<evidence type="ECO:0000313" key="10">
    <source>
        <dbReference type="EMBL" id="SFK50864.1"/>
    </source>
</evidence>
<protein>
    <recommendedName>
        <fullName evidence="8">Pseudouridine synthase</fullName>
        <ecNumber evidence="8">5.4.99.-</ecNumber>
    </recommendedName>
</protein>
<dbReference type="InterPro" id="IPR006224">
    <property type="entry name" value="PsdUridine_synth_RluA-like_CS"/>
</dbReference>
<dbReference type="InterPro" id="IPR006145">
    <property type="entry name" value="PsdUridine_synth_RsuA/RluA"/>
</dbReference>
<dbReference type="EMBL" id="FOSF01000094">
    <property type="protein sequence ID" value="SFK50864.1"/>
    <property type="molecule type" value="Genomic_DNA"/>
</dbReference>
<dbReference type="GO" id="GO:0000455">
    <property type="term" value="P:enzyme-directed rRNA pseudouridine synthesis"/>
    <property type="evidence" value="ECO:0007669"/>
    <property type="project" value="UniProtKB-ARBA"/>
</dbReference>
<evidence type="ECO:0000256" key="4">
    <source>
        <dbReference type="ARBA" id="ARBA00036882"/>
    </source>
</evidence>
<dbReference type="SUPFAM" id="SSF55174">
    <property type="entry name" value="Alpha-L RNA-binding motif"/>
    <property type="match status" value="1"/>
</dbReference>
<dbReference type="PANTHER" id="PTHR21600">
    <property type="entry name" value="MITOCHONDRIAL RNA PSEUDOURIDINE SYNTHASE"/>
    <property type="match status" value="1"/>
</dbReference>
<reference evidence="10 11" key="1">
    <citation type="submission" date="2016-10" db="EMBL/GenBank/DDBJ databases">
        <authorList>
            <person name="Varghese N."/>
            <person name="Submissions S."/>
        </authorList>
    </citation>
    <scope>NUCLEOTIDE SEQUENCE [LARGE SCALE GENOMIC DNA]</scope>
    <source>
        <strain evidence="10 11">22B</strain>
    </source>
</reference>
<evidence type="ECO:0000313" key="11">
    <source>
        <dbReference type="Proteomes" id="UP000243374"/>
    </source>
</evidence>
<evidence type="ECO:0000256" key="6">
    <source>
        <dbReference type="PIRSR" id="PIRSR606225-1"/>
    </source>
</evidence>
<keyword evidence="3 8" id="KW-0413">Isomerase</keyword>
<dbReference type="GO" id="GO:0160140">
    <property type="term" value="F:23S rRNA pseudouridine(1911/1915/1917) synthase activity"/>
    <property type="evidence" value="ECO:0007669"/>
    <property type="project" value="UniProtKB-EC"/>
</dbReference>
<dbReference type="InterPro" id="IPR050188">
    <property type="entry name" value="RluA_PseudoU_synthase"/>
</dbReference>
<dbReference type="InterPro" id="IPR036986">
    <property type="entry name" value="S4_RNA-bd_sf"/>
</dbReference>
<dbReference type="AlphaFoldDB" id="A0A662ZCZ7"/>
<evidence type="ECO:0000256" key="7">
    <source>
        <dbReference type="PROSITE-ProRule" id="PRU00182"/>
    </source>
</evidence>
<dbReference type="SMART" id="SM00363">
    <property type="entry name" value="S4"/>
    <property type="match status" value="1"/>
</dbReference>
<dbReference type="PROSITE" id="PS50889">
    <property type="entry name" value="S4"/>
    <property type="match status" value="1"/>
</dbReference>
<organism evidence="10 11">
    <name type="scientific">Succinivibrio dextrinosolvens</name>
    <dbReference type="NCBI Taxonomy" id="83771"/>
    <lineage>
        <taxon>Bacteria</taxon>
        <taxon>Pseudomonadati</taxon>
        <taxon>Pseudomonadota</taxon>
        <taxon>Gammaproteobacteria</taxon>
        <taxon>Aeromonadales</taxon>
        <taxon>Succinivibrionaceae</taxon>
        <taxon>Succinivibrio</taxon>
    </lineage>
</organism>
<dbReference type="PROSITE" id="PS01129">
    <property type="entry name" value="PSI_RLU"/>
    <property type="match status" value="1"/>
</dbReference>
<evidence type="ECO:0000256" key="3">
    <source>
        <dbReference type="ARBA" id="ARBA00023235"/>
    </source>
</evidence>
<accession>A0A662ZCZ7</accession>
<dbReference type="PANTHER" id="PTHR21600:SF44">
    <property type="entry name" value="RIBOSOMAL LARGE SUBUNIT PSEUDOURIDINE SYNTHASE D"/>
    <property type="match status" value="1"/>
</dbReference>
<dbReference type="GO" id="GO:0003723">
    <property type="term" value="F:RNA binding"/>
    <property type="evidence" value="ECO:0007669"/>
    <property type="project" value="UniProtKB-KW"/>
</dbReference>
<keyword evidence="2 7" id="KW-0694">RNA-binding</keyword>
<gene>
    <name evidence="10" type="ORF">SAMN04487865_10944</name>
</gene>